<protein>
    <recommendedName>
        <fullName evidence="4">Large ribosomal subunit protein uL13</fullName>
    </recommendedName>
</protein>
<sequence>MIRETHKIDATDKVLGRLASQIAALLRGKNKVAFAPNEDIGDIVEVSNAAQIRVTGAKAKQKLYHHFSGQVGGLKTAKYEEKLRKNPSFILRTAVYSMLPKNRLRPNMIKRLKFVE</sequence>
<name>A0A1F5TD87_9BACT</name>
<dbReference type="InterPro" id="IPR005823">
    <property type="entry name" value="Ribosomal_uL13_bac-type"/>
</dbReference>
<reference evidence="5 6" key="1">
    <citation type="journal article" date="2016" name="Nat. Commun.">
        <title>Thousands of microbial genomes shed light on interconnected biogeochemical processes in an aquifer system.</title>
        <authorList>
            <person name="Anantharaman K."/>
            <person name="Brown C.T."/>
            <person name="Hug L.A."/>
            <person name="Sharon I."/>
            <person name="Castelle C.J."/>
            <person name="Probst A.J."/>
            <person name="Thomas B.C."/>
            <person name="Singh A."/>
            <person name="Wilkins M.J."/>
            <person name="Karaoz U."/>
            <person name="Brodie E.L."/>
            <person name="Williams K.H."/>
            <person name="Hubbard S.S."/>
            <person name="Banfield J.F."/>
        </authorList>
    </citation>
    <scope>NUCLEOTIDE SEQUENCE [LARGE SCALE GENOMIC DNA]</scope>
</reference>
<organism evidence="5 6">
    <name type="scientific">Candidatus Falkowbacteria bacterium RIFOXYC2_FULL_48_21</name>
    <dbReference type="NCBI Taxonomy" id="1798005"/>
    <lineage>
        <taxon>Bacteria</taxon>
        <taxon>Candidatus Falkowiibacteriota</taxon>
    </lineage>
</organism>
<dbReference type="CDD" id="cd00392">
    <property type="entry name" value="Ribosomal_L13"/>
    <property type="match status" value="1"/>
</dbReference>
<evidence type="ECO:0000256" key="2">
    <source>
        <dbReference type="ARBA" id="ARBA00022980"/>
    </source>
</evidence>
<evidence type="ECO:0000313" key="6">
    <source>
        <dbReference type="Proteomes" id="UP000178656"/>
    </source>
</evidence>
<dbReference type="NCBIfam" id="TIGR01066">
    <property type="entry name" value="rplM_bact"/>
    <property type="match status" value="1"/>
</dbReference>
<comment type="subunit">
    <text evidence="4">Part of the 50S ribosomal subunit.</text>
</comment>
<keyword evidence="3 4" id="KW-0687">Ribonucleoprotein</keyword>
<dbReference type="GO" id="GO:0006412">
    <property type="term" value="P:translation"/>
    <property type="evidence" value="ECO:0007669"/>
    <property type="project" value="UniProtKB-UniRule"/>
</dbReference>
<dbReference type="InterPro" id="IPR005822">
    <property type="entry name" value="Ribosomal_uL13"/>
</dbReference>
<dbReference type="EMBL" id="MFGM01000027">
    <property type="protein sequence ID" value="OGF36940.1"/>
    <property type="molecule type" value="Genomic_DNA"/>
</dbReference>
<dbReference type="GO" id="GO:1990904">
    <property type="term" value="C:ribonucleoprotein complex"/>
    <property type="evidence" value="ECO:0007669"/>
    <property type="project" value="UniProtKB-KW"/>
</dbReference>
<proteinExistence type="inferred from homology"/>
<dbReference type="GO" id="GO:0003729">
    <property type="term" value="F:mRNA binding"/>
    <property type="evidence" value="ECO:0007669"/>
    <property type="project" value="TreeGrafter"/>
</dbReference>
<evidence type="ECO:0000256" key="1">
    <source>
        <dbReference type="ARBA" id="ARBA00006227"/>
    </source>
</evidence>
<dbReference type="GO" id="GO:0003735">
    <property type="term" value="F:structural constituent of ribosome"/>
    <property type="evidence" value="ECO:0007669"/>
    <property type="project" value="InterPro"/>
</dbReference>
<dbReference type="InterPro" id="IPR036899">
    <property type="entry name" value="Ribosomal_uL13_sf"/>
</dbReference>
<evidence type="ECO:0000256" key="3">
    <source>
        <dbReference type="ARBA" id="ARBA00023274"/>
    </source>
</evidence>
<dbReference type="HAMAP" id="MF_01366">
    <property type="entry name" value="Ribosomal_uL13"/>
    <property type="match status" value="1"/>
</dbReference>
<dbReference type="PIRSF" id="PIRSF002181">
    <property type="entry name" value="Ribosomal_L13"/>
    <property type="match status" value="1"/>
</dbReference>
<dbReference type="PANTHER" id="PTHR11545:SF2">
    <property type="entry name" value="LARGE RIBOSOMAL SUBUNIT PROTEIN UL13M"/>
    <property type="match status" value="1"/>
</dbReference>
<comment type="function">
    <text evidence="4">This protein is one of the early assembly proteins of the 50S ribosomal subunit, although it is not seen to bind rRNA by itself. It is important during the early stages of 50S assembly.</text>
</comment>
<keyword evidence="2 4" id="KW-0689">Ribosomal protein</keyword>
<dbReference type="GO" id="GO:0017148">
    <property type="term" value="P:negative regulation of translation"/>
    <property type="evidence" value="ECO:0007669"/>
    <property type="project" value="TreeGrafter"/>
</dbReference>
<evidence type="ECO:0000256" key="4">
    <source>
        <dbReference type="HAMAP-Rule" id="MF_01366"/>
    </source>
</evidence>
<comment type="caution">
    <text evidence="5">The sequence shown here is derived from an EMBL/GenBank/DDBJ whole genome shotgun (WGS) entry which is preliminary data.</text>
</comment>
<dbReference type="Proteomes" id="UP000178656">
    <property type="component" value="Unassembled WGS sequence"/>
</dbReference>
<dbReference type="AlphaFoldDB" id="A0A1F5TD87"/>
<evidence type="ECO:0000313" key="5">
    <source>
        <dbReference type="EMBL" id="OGF36940.1"/>
    </source>
</evidence>
<dbReference type="GO" id="GO:0005840">
    <property type="term" value="C:ribosome"/>
    <property type="evidence" value="ECO:0007669"/>
    <property type="project" value="UniProtKB-KW"/>
</dbReference>
<dbReference type="PANTHER" id="PTHR11545">
    <property type="entry name" value="RIBOSOMAL PROTEIN L13"/>
    <property type="match status" value="1"/>
</dbReference>
<accession>A0A1F5TD87</accession>
<dbReference type="Pfam" id="PF00572">
    <property type="entry name" value="Ribosomal_L13"/>
    <property type="match status" value="1"/>
</dbReference>
<dbReference type="Gene3D" id="3.90.1180.10">
    <property type="entry name" value="Ribosomal protein L13"/>
    <property type="match status" value="1"/>
</dbReference>
<dbReference type="SUPFAM" id="SSF52161">
    <property type="entry name" value="Ribosomal protein L13"/>
    <property type="match status" value="1"/>
</dbReference>
<comment type="similarity">
    <text evidence="1 4">Belongs to the universal ribosomal protein uL13 family.</text>
</comment>
<gene>
    <name evidence="4" type="primary">rplM</name>
    <name evidence="5" type="ORF">A2482_02990</name>
</gene>